<comment type="caution">
    <text evidence="1">The sequence shown here is derived from an EMBL/GenBank/DDBJ whole genome shotgun (WGS) entry which is preliminary data.</text>
</comment>
<dbReference type="EMBL" id="JAYMGO010000002">
    <property type="protein sequence ID" value="KAL1280402.1"/>
    <property type="molecule type" value="Genomic_DNA"/>
</dbReference>
<reference evidence="1 2" key="1">
    <citation type="submission" date="2023-09" db="EMBL/GenBank/DDBJ databases">
        <authorList>
            <person name="Wang M."/>
        </authorList>
    </citation>
    <scope>NUCLEOTIDE SEQUENCE [LARGE SCALE GENOMIC DNA]</scope>
    <source>
        <strain evidence="1">GT-2023</strain>
        <tissue evidence="1">Liver</tissue>
    </source>
</reference>
<keyword evidence="2" id="KW-1185">Reference proteome</keyword>
<accession>A0ABR3NU64</accession>
<proteinExistence type="predicted"/>
<organism evidence="1 2">
    <name type="scientific">Cirrhinus molitorella</name>
    <name type="common">mud carp</name>
    <dbReference type="NCBI Taxonomy" id="172907"/>
    <lineage>
        <taxon>Eukaryota</taxon>
        <taxon>Metazoa</taxon>
        <taxon>Chordata</taxon>
        <taxon>Craniata</taxon>
        <taxon>Vertebrata</taxon>
        <taxon>Euteleostomi</taxon>
        <taxon>Actinopterygii</taxon>
        <taxon>Neopterygii</taxon>
        <taxon>Teleostei</taxon>
        <taxon>Ostariophysi</taxon>
        <taxon>Cypriniformes</taxon>
        <taxon>Cyprinidae</taxon>
        <taxon>Labeoninae</taxon>
        <taxon>Labeonini</taxon>
        <taxon>Cirrhinus</taxon>
    </lineage>
</organism>
<sequence length="75" mass="8394">MPLVGGDQYLYAITSGGDFRNCSSAVTPLTRDSETDRHCSLRILFSTEWVDTAFAEAKVLFPKGKWEGEENNNHL</sequence>
<protein>
    <submittedName>
        <fullName evidence="1">Uncharacterized protein</fullName>
    </submittedName>
</protein>
<evidence type="ECO:0000313" key="2">
    <source>
        <dbReference type="Proteomes" id="UP001558613"/>
    </source>
</evidence>
<name>A0ABR3NU64_9TELE</name>
<gene>
    <name evidence="1" type="ORF">QQF64_015002</name>
</gene>
<dbReference type="Proteomes" id="UP001558613">
    <property type="component" value="Unassembled WGS sequence"/>
</dbReference>
<evidence type="ECO:0000313" key="1">
    <source>
        <dbReference type="EMBL" id="KAL1280402.1"/>
    </source>
</evidence>